<gene>
    <name evidence="1" type="ORF">ACFQWB_09865</name>
</gene>
<dbReference type="InterPro" id="IPR011047">
    <property type="entry name" value="Quinoprotein_ADH-like_sf"/>
</dbReference>
<dbReference type="SUPFAM" id="SSF50998">
    <property type="entry name" value="Quinoprotein alcohol dehydrogenase-like"/>
    <property type="match status" value="1"/>
</dbReference>
<name>A0ABW2V258_9BACL</name>
<protein>
    <submittedName>
        <fullName evidence="1">Uncharacterized protein</fullName>
    </submittedName>
</protein>
<organism evidence="1 2">
    <name type="scientific">Paenibacillus thermoaerophilus</name>
    <dbReference type="NCBI Taxonomy" id="1215385"/>
    <lineage>
        <taxon>Bacteria</taxon>
        <taxon>Bacillati</taxon>
        <taxon>Bacillota</taxon>
        <taxon>Bacilli</taxon>
        <taxon>Bacillales</taxon>
        <taxon>Paenibacillaceae</taxon>
        <taxon>Paenibacillus</taxon>
    </lineage>
</organism>
<comment type="caution">
    <text evidence="1">The sequence shown here is derived from an EMBL/GenBank/DDBJ whole genome shotgun (WGS) entry which is preliminary data.</text>
</comment>
<keyword evidence="2" id="KW-1185">Reference proteome</keyword>
<evidence type="ECO:0000313" key="2">
    <source>
        <dbReference type="Proteomes" id="UP001596528"/>
    </source>
</evidence>
<dbReference type="SUPFAM" id="SSF101898">
    <property type="entry name" value="NHL repeat"/>
    <property type="match status" value="1"/>
</dbReference>
<dbReference type="RefSeq" id="WP_138790030.1">
    <property type="nucleotide sequence ID" value="NZ_JBHTGQ010000021.1"/>
</dbReference>
<dbReference type="Proteomes" id="UP001596528">
    <property type="component" value="Unassembled WGS sequence"/>
</dbReference>
<sequence length="646" mass="71204">MNNRLERVRPGPPVDLGEVVVARLGQAACIGTRCDGSPELYIAANGAPATFYAVDLRDGSVRYAFPIPHSEAVWGMTLAPDGFVYFSGTEDGMLYRYLPEERRTEALGVSPADPWVWDIASSPDGCVYGATYPNAKAFEYDPKRGTFRDLGRMSEDQFYVRGIAATERFVYAGIGSEMRLVRWDRRTGERRELRLEGYSGRQGFVDRIWPAEDGSILFVSVDQAEVLVYEPEAERILNRFAANDFVSPASPADGAYYFVSEGALYAYSPESNAAAKQAALPSSPDQPKIKCMRWIAEQDGSFRLAIVTAHADYMLYDPVTKSVTEGRTQIPAKPVQLQSLESDGAGKLYIGGYHRSLTIYDTATRRVELSIPNFPQIEGIGFSNGKAYFGTYTKARVFRYDPEREAAPGSSPSSNPAFLFAVGHHQDRPFAIASGGGKVYIGTIADYGLLTGAIAVYDEESGEHEVFPGIVPNQSVVGLAYRDGLLYGGTTNWGGFGVEPSETEAKLFVWDVRSRKLLHSFTPDIPGIDMPPRMIGELSFGPDGLLWGAVDGTIFAMEPDGLRVVKSKTICPSEYKYSHIRPYFLRWGPQGLLVTTLARKLIVIDPQTLDHAIWDETPLALMTVGADGRVYYNAGSHLMMREVIFD</sequence>
<dbReference type="Gene3D" id="2.130.10.10">
    <property type="entry name" value="YVTN repeat-like/Quinoprotein amine dehydrogenase"/>
    <property type="match status" value="2"/>
</dbReference>
<dbReference type="EMBL" id="JBHTGQ010000021">
    <property type="protein sequence ID" value="MFC7750232.1"/>
    <property type="molecule type" value="Genomic_DNA"/>
</dbReference>
<evidence type="ECO:0000313" key="1">
    <source>
        <dbReference type="EMBL" id="MFC7750232.1"/>
    </source>
</evidence>
<dbReference type="InterPro" id="IPR015943">
    <property type="entry name" value="WD40/YVTN_repeat-like_dom_sf"/>
</dbReference>
<proteinExistence type="predicted"/>
<accession>A0ABW2V258</accession>
<reference evidence="2" key="1">
    <citation type="journal article" date="2019" name="Int. J. Syst. Evol. Microbiol.">
        <title>The Global Catalogue of Microorganisms (GCM) 10K type strain sequencing project: providing services to taxonomists for standard genome sequencing and annotation.</title>
        <authorList>
            <consortium name="The Broad Institute Genomics Platform"/>
            <consortium name="The Broad Institute Genome Sequencing Center for Infectious Disease"/>
            <person name="Wu L."/>
            <person name="Ma J."/>
        </authorList>
    </citation>
    <scope>NUCLEOTIDE SEQUENCE [LARGE SCALE GENOMIC DNA]</scope>
    <source>
        <strain evidence="2">JCM 18657</strain>
    </source>
</reference>